<dbReference type="OrthoDB" id="1930341at2759"/>
<dbReference type="KEGG" id="dzi:111295565"/>
<organism evidence="1 2">
    <name type="scientific">Durio zibethinus</name>
    <name type="common">Durian</name>
    <dbReference type="NCBI Taxonomy" id="66656"/>
    <lineage>
        <taxon>Eukaryota</taxon>
        <taxon>Viridiplantae</taxon>
        <taxon>Streptophyta</taxon>
        <taxon>Embryophyta</taxon>
        <taxon>Tracheophyta</taxon>
        <taxon>Spermatophyta</taxon>
        <taxon>Magnoliopsida</taxon>
        <taxon>eudicotyledons</taxon>
        <taxon>Gunneridae</taxon>
        <taxon>Pentapetalae</taxon>
        <taxon>rosids</taxon>
        <taxon>malvids</taxon>
        <taxon>Malvales</taxon>
        <taxon>Malvaceae</taxon>
        <taxon>Helicteroideae</taxon>
        <taxon>Durio</taxon>
    </lineage>
</organism>
<dbReference type="RefSeq" id="XP_022744832.1">
    <property type="nucleotide sequence ID" value="XM_022889097.1"/>
</dbReference>
<evidence type="ECO:0000313" key="2">
    <source>
        <dbReference type="RefSeq" id="XP_022744832.1"/>
    </source>
</evidence>
<dbReference type="PANTHER" id="PTHR33924:SF5">
    <property type="entry name" value="CATION-TRANSPORTING ATPASE"/>
    <property type="match status" value="1"/>
</dbReference>
<dbReference type="GeneID" id="111295565"/>
<dbReference type="PANTHER" id="PTHR33924">
    <property type="entry name" value="CATION-TRANSPORTING ATPASE"/>
    <property type="match status" value="1"/>
</dbReference>
<gene>
    <name evidence="2" type="primary">LOC111295565</name>
</gene>
<dbReference type="Proteomes" id="UP000515121">
    <property type="component" value="Unplaced"/>
</dbReference>
<name>A0A6P5YX30_DURZI</name>
<accession>A0A6P5YX30</accession>
<dbReference type="AlphaFoldDB" id="A0A6P5YX30"/>
<reference evidence="2" key="1">
    <citation type="submission" date="2025-08" db="UniProtKB">
        <authorList>
            <consortium name="RefSeq"/>
        </authorList>
    </citation>
    <scope>IDENTIFICATION</scope>
    <source>
        <tissue evidence="2">Fruit stalk</tissue>
    </source>
</reference>
<sequence length="214" mass="24187">MPGADSKLVGMKRSIDDLKETHEVSPKRIKMRDLDSVIRSEAATVASQYFFSKILKDFFRHSKKKVQGVITTELSFLISKEFPSNQGNDPDILRNSADGFSDDGAAEVHRARWSALFDQMDKALSQKEKQLEIWLSQIKGMQLHCDQGLQRMHWNVLYSLPQLGGSESNIRSVMGDSFDRELAKGSCCFHLFNVQFHVVKGECTLFPNLINSGT</sequence>
<proteinExistence type="predicted"/>
<protein>
    <submittedName>
        <fullName evidence="2">Uncharacterized protein LOC111295565</fullName>
    </submittedName>
</protein>
<evidence type="ECO:0000313" key="1">
    <source>
        <dbReference type="Proteomes" id="UP000515121"/>
    </source>
</evidence>
<keyword evidence="1" id="KW-1185">Reference proteome</keyword>